<dbReference type="FunFam" id="3.30.470.20:FF:000028">
    <property type="entry name" value="Methylcrotonoyl-CoA carboxylase subunit alpha, mitochondrial"/>
    <property type="match status" value="1"/>
</dbReference>
<dbReference type="Gene3D" id="2.40.50.100">
    <property type="match status" value="1"/>
</dbReference>
<dbReference type="PROSITE" id="PS00188">
    <property type="entry name" value="BIOTIN"/>
    <property type="match status" value="1"/>
</dbReference>
<dbReference type="InterPro" id="IPR005482">
    <property type="entry name" value="Biotin_COase_C"/>
</dbReference>
<dbReference type="SUPFAM" id="SSF51230">
    <property type="entry name" value="Single hybrid motif"/>
    <property type="match status" value="1"/>
</dbReference>
<evidence type="ECO:0000256" key="6">
    <source>
        <dbReference type="ARBA" id="ARBA00023267"/>
    </source>
</evidence>
<dbReference type="EMBL" id="FZQA01000001">
    <property type="protein sequence ID" value="SNT67597.1"/>
    <property type="molecule type" value="Genomic_DNA"/>
</dbReference>
<dbReference type="InterPro" id="IPR011761">
    <property type="entry name" value="ATP-grasp"/>
</dbReference>
<dbReference type="Pfam" id="PF02786">
    <property type="entry name" value="CPSase_L_D2"/>
    <property type="match status" value="1"/>
</dbReference>
<name>A0A239PIZ1_9PROT</name>
<keyword evidence="3 7" id="KW-0547">Nucleotide-binding</keyword>
<evidence type="ECO:0000313" key="12">
    <source>
        <dbReference type="Proteomes" id="UP000198346"/>
    </source>
</evidence>
<dbReference type="InterPro" id="IPR001882">
    <property type="entry name" value="Biotin_BS"/>
</dbReference>
<keyword evidence="2" id="KW-0436">Ligase</keyword>
<dbReference type="InterPro" id="IPR016185">
    <property type="entry name" value="PreATP-grasp_dom_sf"/>
</dbReference>
<dbReference type="Proteomes" id="UP000198346">
    <property type="component" value="Unassembled WGS sequence"/>
</dbReference>
<dbReference type="SUPFAM" id="SSF56059">
    <property type="entry name" value="Glutathione synthetase ATP-binding domain-like"/>
    <property type="match status" value="1"/>
</dbReference>
<feature type="domain" description="ATP-grasp" evidence="9">
    <location>
        <begin position="120"/>
        <end position="318"/>
    </location>
</feature>
<comment type="cofactor">
    <cofactor evidence="1">
        <name>biotin</name>
        <dbReference type="ChEBI" id="CHEBI:57586"/>
    </cofactor>
</comment>
<dbReference type="PANTHER" id="PTHR18866">
    <property type="entry name" value="CARBOXYLASE:PYRUVATE/ACETYL-COA/PROPIONYL-COA CARBOXYLASE"/>
    <property type="match status" value="1"/>
</dbReference>
<dbReference type="Gene3D" id="3.30.470.20">
    <property type="entry name" value="ATP-grasp fold, B domain"/>
    <property type="match status" value="1"/>
</dbReference>
<evidence type="ECO:0000256" key="4">
    <source>
        <dbReference type="ARBA" id="ARBA00022840"/>
    </source>
</evidence>
<evidence type="ECO:0000256" key="1">
    <source>
        <dbReference type="ARBA" id="ARBA00001953"/>
    </source>
</evidence>
<dbReference type="Pfam" id="PF00289">
    <property type="entry name" value="Biotin_carb_N"/>
    <property type="match status" value="1"/>
</dbReference>
<feature type="domain" description="Lipoyl-binding" evidence="8">
    <location>
        <begin position="586"/>
        <end position="667"/>
    </location>
</feature>
<dbReference type="Pfam" id="PF02785">
    <property type="entry name" value="Biotin_carb_C"/>
    <property type="match status" value="1"/>
</dbReference>
<dbReference type="SUPFAM" id="SSF52440">
    <property type="entry name" value="PreATP-grasp domain"/>
    <property type="match status" value="1"/>
</dbReference>
<evidence type="ECO:0000259" key="9">
    <source>
        <dbReference type="PROSITE" id="PS50975"/>
    </source>
</evidence>
<keyword evidence="4 7" id="KW-0067">ATP-binding</keyword>
<gene>
    <name evidence="11" type="ORF">SAMN06297382_0087</name>
</gene>
<keyword evidence="6" id="KW-0092">Biotin</keyword>
<evidence type="ECO:0000256" key="3">
    <source>
        <dbReference type="ARBA" id="ARBA00022741"/>
    </source>
</evidence>
<dbReference type="PROSITE" id="PS50979">
    <property type="entry name" value="BC"/>
    <property type="match status" value="1"/>
</dbReference>
<protein>
    <submittedName>
        <fullName evidence="11">3-methylcrotonoyl-CoA carboxylase, alpha subunit</fullName>
    </submittedName>
</protein>
<dbReference type="PROSITE" id="PS50975">
    <property type="entry name" value="ATP_GRASP"/>
    <property type="match status" value="1"/>
</dbReference>
<dbReference type="FunFam" id="3.40.50.20:FF:000010">
    <property type="entry name" value="Propionyl-CoA carboxylase subunit alpha"/>
    <property type="match status" value="1"/>
</dbReference>
<dbReference type="PROSITE" id="PS50968">
    <property type="entry name" value="BIOTINYL_LIPOYL"/>
    <property type="match status" value="1"/>
</dbReference>
<dbReference type="PROSITE" id="PS00867">
    <property type="entry name" value="CPSASE_2"/>
    <property type="match status" value="1"/>
</dbReference>
<organism evidence="11 12">
    <name type="scientific">Amphiplicatus metriothermophilus</name>
    <dbReference type="NCBI Taxonomy" id="1519374"/>
    <lineage>
        <taxon>Bacteria</taxon>
        <taxon>Pseudomonadati</taxon>
        <taxon>Pseudomonadota</taxon>
        <taxon>Alphaproteobacteria</taxon>
        <taxon>Parvularculales</taxon>
        <taxon>Parvularculaceae</taxon>
        <taxon>Amphiplicatus</taxon>
    </lineage>
</organism>
<evidence type="ECO:0000256" key="5">
    <source>
        <dbReference type="ARBA" id="ARBA00022946"/>
    </source>
</evidence>
<evidence type="ECO:0000259" key="10">
    <source>
        <dbReference type="PROSITE" id="PS50979"/>
    </source>
</evidence>
<accession>A0A239PIZ1</accession>
<dbReference type="GO" id="GO:0005524">
    <property type="term" value="F:ATP binding"/>
    <property type="evidence" value="ECO:0007669"/>
    <property type="project" value="UniProtKB-UniRule"/>
</dbReference>
<dbReference type="GO" id="GO:0046872">
    <property type="term" value="F:metal ion binding"/>
    <property type="evidence" value="ECO:0007669"/>
    <property type="project" value="InterPro"/>
</dbReference>
<dbReference type="InterPro" id="IPR011053">
    <property type="entry name" value="Single_hybrid_motif"/>
</dbReference>
<evidence type="ECO:0000259" key="8">
    <source>
        <dbReference type="PROSITE" id="PS50968"/>
    </source>
</evidence>
<keyword evidence="12" id="KW-1185">Reference proteome</keyword>
<reference evidence="11 12" key="1">
    <citation type="submission" date="2017-07" db="EMBL/GenBank/DDBJ databases">
        <authorList>
            <person name="Sun Z.S."/>
            <person name="Albrecht U."/>
            <person name="Echele G."/>
            <person name="Lee C.C."/>
        </authorList>
    </citation>
    <scope>NUCLEOTIDE SEQUENCE [LARGE SCALE GENOMIC DNA]</scope>
    <source>
        <strain evidence="11 12">CGMCC 1.12710</strain>
    </source>
</reference>
<evidence type="ECO:0000256" key="7">
    <source>
        <dbReference type="PROSITE-ProRule" id="PRU00409"/>
    </source>
</evidence>
<dbReference type="CDD" id="cd06850">
    <property type="entry name" value="biotinyl_domain"/>
    <property type="match status" value="1"/>
</dbReference>
<dbReference type="InterPro" id="IPR000089">
    <property type="entry name" value="Biotin_lipoyl"/>
</dbReference>
<dbReference type="InterPro" id="IPR011054">
    <property type="entry name" value="Rudment_hybrid_motif"/>
</dbReference>
<dbReference type="SUPFAM" id="SSF51246">
    <property type="entry name" value="Rudiment single hybrid motif"/>
    <property type="match status" value="1"/>
</dbReference>
<dbReference type="FunFam" id="3.30.1490.20:FF:000003">
    <property type="entry name" value="acetyl-CoA carboxylase isoform X1"/>
    <property type="match status" value="1"/>
</dbReference>
<dbReference type="AlphaFoldDB" id="A0A239PIZ1"/>
<evidence type="ECO:0000256" key="2">
    <source>
        <dbReference type="ARBA" id="ARBA00022598"/>
    </source>
</evidence>
<dbReference type="NCBIfam" id="NF006367">
    <property type="entry name" value="PRK08591.1"/>
    <property type="match status" value="1"/>
</dbReference>
<sequence>MFKKILIANRGEIAVRVARTARRMGIETVAVYSDADKAAPHVRACDEAVHIGPPAPAESYLKIGRIVEAARATGAEAVHPGYGFLSENADFAEALEAAGIVFIGPGPASIRAMGSKSAAKDLMQKAGVPVLPGYQGADQSPETFRREARRVGYPVLLKAAAGGGGKGMRLVEREADLEDALASAKREAKSAFGDDRFLVEKYLVRPRHVEVQVFGDRRGNVVHLFERDCSAQRRHQKIIEEAPAPGLPAAARAKLLEAGVNASRAVDYVGAGTVEFLYDPDSDGVYFMEMNTRLQVEHPVTEAITGLDLVEWQFRVAAGEPLPLRQEEIVERGHAFEARLYAENPDQNFAPSIGTLTRLCLPENLARVDSGVEEGMDVTPWYDPMIAKIVAHGDTRAQALARLGAALRAVRVAGPETNARFLHALCTDECFAAGDVSTRLIEERRESLLARPPLDARVLAAALLLRHLEARQGAGPDPWERLTGFRLNKPAKAAYWIDLDGKPALARLLYDGGEVDVVIEPDAGAAARREGAPAGEPVRFSFAGEPTARGVRMTVDGRTFEAEAAPHGAGLRVWIGADHWDVSFPDPLIGLASHHSAEGSLAAPMPGVVAMLAAKPGAAVKAGDTLLVMEAMKMEHAVKAPVDGVVKAFRFRPGDQVKEGDLLVEFEEAE</sequence>
<proteinExistence type="predicted"/>
<dbReference type="SMART" id="SM00878">
    <property type="entry name" value="Biotin_carb_C"/>
    <property type="match status" value="1"/>
</dbReference>
<dbReference type="InterPro" id="IPR011764">
    <property type="entry name" value="Biotin_carboxylation_dom"/>
</dbReference>
<dbReference type="InterPro" id="IPR050856">
    <property type="entry name" value="Biotin_carboxylase_complex"/>
</dbReference>
<dbReference type="PROSITE" id="PS00866">
    <property type="entry name" value="CPSASE_1"/>
    <property type="match status" value="1"/>
</dbReference>
<dbReference type="InterPro" id="IPR005481">
    <property type="entry name" value="BC-like_N"/>
</dbReference>
<keyword evidence="5" id="KW-0809">Transit peptide</keyword>
<feature type="domain" description="Biotin carboxylation" evidence="10">
    <location>
        <begin position="1"/>
        <end position="446"/>
    </location>
</feature>
<dbReference type="FunFam" id="2.40.50.100:FF:000003">
    <property type="entry name" value="Acetyl-CoA carboxylase biotin carboxyl carrier protein"/>
    <property type="match status" value="1"/>
</dbReference>
<dbReference type="RefSeq" id="WP_089410627.1">
    <property type="nucleotide sequence ID" value="NZ_FZQA01000001.1"/>
</dbReference>
<evidence type="ECO:0000313" key="11">
    <source>
        <dbReference type="EMBL" id="SNT67597.1"/>
    </source>
</evidence>
<dbReference type="InterPro" id="IPR048429">
    <property type="entry name" value="MCC_alpha_BT"/>
</dbReference>
<dbReference type="OrthoDB" id="9763189at2"/>
<dbReference type="GO" id="GO:0016874">
    <property type="term" value="F:ligase activity"/>
    <property type="evidence" value="ECO:0007669"/>
    <property type="project" value="UniProtKB-KW"/>
</dbReference>
<dbReference type="Pfam" id="PF21139">
    <property type="entry name" value="BT_MCC_alpha"/>
    <property type="match status" value="1"/>
</dbReference>
<dbReference type="InterPro" id="IPR005479">
    <property type="entry name" value="CPAse_ATP-bd"/>
</dbReference>
<dbReference type="PANTHER" id="PTHR18866:SF33">
    <property type="entry name" value="METHYLCROTONOYL-COA CARBOXYLASE SUBUNIT ALPHA, MITOCHONDRIAL-RELATED"/>
    <property type="match status" value="1"/>
</dbReference>
<dbReference type="Pfam" id="PF00364">
    <property type="entry name" value="Biotin_lipoyl"/>
    <property type="match status" value="1"/>
</dbReference>